<name>A0A6J7CG68_9ZZZZ</name>
<dbReference type="EMBL" id="CAFBLM010000001">
    <property type="protein sequence ID" value="CAB4856770.1"/>
    <property type="molecule type" value="Genomic_DNA"/>
</dbReference>
<dbReference type="GO" id="GO:0005384">
    <property type="term" value="F:manganese ion transmembrane transporter activity"/>
    <property type="evidence" value="ECO:0007669"/>
    <property type="project" value="InterPro"/>
</dbReference>
<feature type="transmembrane region" description="Helical" evidence="5">
    <location>
        <begin position="156"/>
        <end position="179"/>
    </location>
</feature>
<dbReference type="GO" id="GO:0012505">
    <property type="term" value="C:endomembrane system"/>
    <property type="evidence" value="ECO:0007669"/>
    <property type="project" value="UniProtKB-SubCell"/>
</dbReference>
<dbReference type="AlphaFoldDB" id="A0A6J7CG68"/>
<evidence type="ECO:0000256" key="1">
    <source>
        <dbReference type="ARBA" id="ARBA00004127"/>
    </source>
</evidence>
<evidence type="ECO:0000256" key="3">
    <source>
        <dbReference type="ARBA" id="ARBA00022989"/>
    </source>
</evidence>
<evidence type="ECO:0000256" key="5">
    <source>
        <dbReference type="SAM" id="Phobius"/>
    </source>
</evidence>
<feature type="transmembrane region" description="Helical" evidence="5">
    <location>
        <begin position="191"/>
        <end position="214"/>
    </location>
</feature>
<proteinExistence type="predicted"/>
<keyword evidence="4 5" id="KW-0472">Membrane</keyword>
<feature type="transmembrane region" description="Helical" evidence="5">
    <location>
        <begin position="28"/>
        <end position="48"/>
    </location>
</feature>
<evidence type="ECO:0000256" key="2">
    <source>
        <dbReference type="ARBA" id="ARBA00022692"/>
    </source>
</evidence>
<evidence type="ECO:0000256" key="4">
    <source>
        <dbReference type="ARBA" id="ARBA00023136"/>
    </source>
</evidence>
<reference evidence="6" key="1">
    <citation type="submission" date="2020-05" db="EMBL/GenBank/DDBJ databases">
        <authorList>
            <person name="Chiriac C."/>
            <person name="Salcher M."/>
            <person name="Ghai R."/>
            <person name="Kavagutti S V."/>
        </authorList>
    </citation>
    <scope>NUCLEOTIDE SEQUENCE</scope>
</reference>
<dbReference type="Pfam" id="PF01988">
    <property type="entry name" value="VIT1"/>
    <property type="match status" value="1"/>
</dbReference>
<organism evidence="6">
    <name type="scientific">freshwater metagenome</name>
    <dbReference type="NCBI Taxonomy" id="449393"/>
    <lineage>
        <taxon>unclassified sequences</taxon>
        <taxon>metagenomes</taxon>
        <taxon>ecological metagenomes</taxon>
    </lineage>
</organism>
<accession>A0A6J7CG68</accession>
<feature type="transmembrane region" description="Helical" evidence="5">
    <location>
        <begin position="55"/>
        <end position="73"/>
    </location>
</feature>
<gene>
    <name evidence="6" type="ORF">UFOPK3401_00014</name>
</gene>
<keyword evidence="2 5" id="KW-0812">Transmembrane</keyword>
<feature type="transmembrane region" description="Helical" evidence="5">
    <location>
        <begin position="226"/>
        <end position="247"/>
    </location>
</feature>
<dbReference type="InterPro" id="IPR008217">
    <property type="entry name" value="Ccc1_fam"/>
</dbReference>
<evidence type="ECO:0000313" key="6">
    <source>
        <dbReference type="EMBL" id="CAB4856770.1"/>
    </source>
</evidence>
<comment type="subcellular location">
    <subcellularLocation>
        <location evidence="1">Endomembrane system</location>
        <topology evidence="1">Multi-pass membrane protein</topology>
    </subcellularLocation>
</comment>
<keyword evidence="3 5" id="KW-1133">Transmembrane helix</keyword>
<dbReference type="PANTHER" id="PTHR31851">
    <property type="entry name" value="FE(2+)/MN(2+) TRANSPORTER PCL1"/>
    <property type="match status" value="1"/>
</dbReference>
<protein>
    <submittedName>
        <fullName evidence="6">Unannotated protein</fullName>
    </submittedName>
</protein>
<sequence>MPTDEFTPRKVEIHHDHRNVSGGWLRPMVFGGMDGLVSNAALMAGVAGGGADRPAIILTGLAGVAAGAFSMAVGEYVSVKSQAESALAEIEAERIELRDRPEAELQELIESYIARGVSRPLATEFATAISADPEQALAIHTRDEIGIDPYTLPSAWVASFASFVSFALGAFVPLLPYLASSAGSASGPVSTLALSQIFAVIALFICGAAVSRVTTRSWWYSGLRQALIGIAAGVITFYLGHLVGAGLR</sequence>
<dbReference type="GO" id="GO:0030026">
    <property type="term" value="P:intracellular manganese ion homeostasis"/>
    <property type="evidence" value="ECO:0007669"/>
    <property type="project" value="InterPro"/>
</dbReference>